<accession>X1HI72</accession>
<dbReference type="EMBL" id="BARU01028374">
    <property type="protein sequence ID" value="GAH69861.1"/>
    <property type="molecule type" value="Genomic_DNA"/>
</dbReference>
<proteinExistence type="predicted"/>
<evidence type="ECO:0000259" key="1">
    <source>
        <dbReference type="Pfam" id="PF00535"/>
    </source>
</evidence>
<gene>
    <name evidence="2" type="ORF">S03H2_45292</name>
</gene>
<organism evidence="2">
    <name type="scientific">marine sediment metagenome</name>
    <dbReference type="NCBI Taxonomy" id="412755"/>
    <lineage>
        <taxon>unclassified sequences</taxon>
        <taxon>metagenomes</taxon>
        <taxon>ecological metagenomes</taxon>
    </lineage>
</organism>
<dbReference type="InterPro" id="IPR001173">
    <property type="entry name" value="Glyco_trans_2-like"/>
</dbReference>
<dbReference type="InterPro" id="IPR029044">
    <property type="entry name" value="Nucleotide-diphossugar_trans"/>
</dbReference>
<dbReference type="Pfam" id="PF00535">
    <property type="entry name" value="Glycos_transf_2"/>
    <property type="match status" value="2"/>
</dbReference>
<dbReference type="Gene3D" id="3.90.550.10">
    <property type="entry name" value="Spore Coat Polysaccharide Biosynthesis Protein SpsA, Chain A"/>
    <property type="match status" value="1"/>
</dbReference>
<protein>
    <recommendedName>
        <fullName evidence="1">Glycosyltransferase 2-like domain-containing protein</fullName>
    </recommendedName>
</protein>
<feature type="domain" description="Glycosyltransferase 2-like" evidence="1">
    <location>
        <begin position="82"/>
        <end position="161"/>
    </location>
</feature>
<name>X1HI72_9ZZZZ</name>
<comment type="caution">
    <text evidence="2">The sequence shown here is derived from an EMBL/GenBank/DDBJ whole genome shotgun (WGS) entry which is preliminary data.</text>
</comment>
<dbReference type="PANTHER" id="PTHR43685:SF2">
    <property type="entry name" value="GLYCOSYLTRANSFERASE 2-LIKE DOMAIN-CONTAINING PROTEIN"/>
    <property type="match status" value="1"/>
</dbReference>
<sequence length="182" mass="20380">MSKGKRYKIATNVVTYNRKLMLGECLDSLLNQTYPLDAIYIIDNASTDGTPEFLKQKGFIDEIIDGKGLSIEKVKIVNMLSENNKNKNVEIHYVRMPENTGSSGGQYEGVKRGYDAGFDWLWLMDDDVVVTPNALSELLKCARALPKVGLLNSRVIGTDGRSMNVPHIDDRKGENGYACWEE</sequence>
<dbReference type="InterPro" id="IPR050834">
    <property type="entry name" value="Glycosyltransf_2"/>
</dbReference>
<dbReference type="AlphaFoldDB" id="X1HI72"/>
<feature type="non-terminal residue" evidence="2">
    <location>
        <position position="182"/>
    </location>
</feature>
<evidence type="ECO:0000313" key="2">
    <source>
        <dbReference type="EMBL" id="GAH69861.1"/>
    </source>
</evidence>
<dbReference type="PANTHER" id="PTHR43685">
    <property type="entry name" value="GLYCOSYLTRANSFERASE"/>
    <property type="match status" value="1"/>
</dbReference>
<dbReference type="SUPFAM" id="SSF53448">
    <property type="entry name" value="Nucleotide-diphospho-sugar transferases"/>
    <property type="match status" value="1"/>
</dbReference>
<reference evidence="2" key="1">
    <citation type="journal article" date="2014" name="Front. Microbiol.">
        <title>High frequency of phylogenetically diverse reductive dehalogenase-homologous genes in deep subseafloor sedimentary metagenomes.</title>
        <authorList>
            <person name="Kawai M."/>
            <person name="Futagami T."/>
            <person name="Toyoda A."/>
            <person name="Takaki Y."/>
            <person name="Nishi S."/>
            <person name="Hori S."/>
            <person name="Arai W."/>
            <person name="Tsubouchi T."/>
            <person name="Morono Y."/>
            <person name="Uchiyama I."/>
            <person name="Ito T."/>
            <person name="Fujiyama A."/>
            <person name="Inagaki F."/>
            <person name="Takami H."/>
        </authorList>
    </citation>
    <scope>NUCLEOTIDE SEQUENCE</scope>
    <source>
        <strain evidence="2">Expedition CK06-06</strain>
    </source>
</reference>
<feature type="domain" description="Glycosyltransferase 2-like" evidence="1">
    <location>
        <begin position="13"/>
        <end position="56"/>
    </location>
</feature>